<reference evidence="1 2" key="1">
    <citation type="submission" date="2020-02" db="EMBL/GenBank/DDBJ databases">
        <title>Whole Genome Shotgun Sequence of Streptomyces sp. strain CWH03.</title>
        <authorList>
            <person name="Dohra H."/>
            <person name="Kodani S."/>
            <person name="Yamamura H."/>
        </authorList>
    </citation>
    <scope>NUCLEOTIDE SEQUENCE [LARGE SCALE GENOMIC DNA]</scope>
    <source>
        <strain evidence="1 2">CWH03</strain>
    </source>
</reference>
<protein>
    <submittedName>
        <fullName evidence="1">Uncharacterized protein</fullName>
    </submittedName>
</protein>
<name>A0A6A0AVS4_9ACTN</name>
<organism evidence="1 2">
    <name type="scientific">Streptomyces pacificus</name>
    <dbReference type="NCBI Taxonomy" id="2705029"/>
    <lineage>
        <taxon>Bacteria</taxon>
        <taxon>Bacillati</taxon>
        <taxon>Actinomycetota</taxon>
        <taxon>Actinomycetes</taxon>
        <taxon>Kitasatosporales</taxon>
        <taxon>Streptomycetaceae</taxon>
        <taxon>Streptomyces</taxon>
    </lineage>
</organism>
<dbReference type="AlphaFoldDB" id="A0A6A0AVS4"/>
<dbReference type="Proteomes" id="UP000484988">
    <property type="component" value="Unassembled WGS sequence"/>
</dbReference>
<accession>A0A6A0AVS4</accession>
<comment type="caution">
    <text evidence="1">The sequence shown here is derived from an EMBL/GenBank/DDBJ whole genome shotgun (WGS) entry which is preliminary data.</text>
</comment>
<evidence type="ECO:0000313" key="1">
    <source>
        <dbReference type="EMBL" id="GFH36748.1"/>
    </source>
</evidence>
<dbReference type="EMBL" id="BLLG01000007">
    <property type="protein sequence ID" value="GFH36748.1"/>
    <property type="molecule type" value="Genomic_DNA"/>
</dbReference>
<evidence type="ECO:0000313" key="2">
    <source>
        <dbReference type="Proteomes" id="UP000484988"/>
    </source>
</evidence>
<sequence length="81" mass="8622">MNVGVGLGDAGEHLVEVLHREAVEADVPDPGFQVAPDVDLVPGFSALAECLLSGELHVEPLGDRHVLSQRLPVAKRRFVSS</sequence>
<keyword evidence="2" id="KW-1185">Reference proteome</keyword>
<gene>
    <name evidence="1" type="ORF">SCWH03_29810</name>
</gene>
<proteinExistence type="predicted"/>